<gene>
    <name evidence="6" type="ORF">O3E_00375</name>
</gene>
<dbReference type="GO" id="GO:0019521">
    <property type="term" value="P:D-gluconate metabolic process"/>
    <property type="evidence" value="ECO:0007669"/>
    <property type="project" value="UniProtKB-KW"/>
</dbReference>
<evidence type="ECO:0000256" key="1">
    <source>
        <dbReference type="ARBA" id="ARBA00004959"/>
    </source>
</evidence>
<dbReference type="SMART" id="SM01350">
    <property type="entry name" value="6PGD"/>
    <property type="match status" value="1"/>
</dbReference>
<feature type="domain" description="6-phosphogluconate dehydrogenase C-terminal" evidence="5">
    <location>
        <begin position="169"/>
        <end position="305"/>
    </location>
</feature>
<dbReference type="InterPro" id="IPR006114">
    <property type="entry name" value="6PGDH_C"/>
</dbReference>
<dbReference type="EMBL" id="CP007563">
    <property type="protein sequence ID" value="AJF24008.1"/>
    <property type="molecule type" value="Genomic_DNA"/>
</dbReference>
<dbReference type="GO" id="GO:0050661">
    <property type="term" value="F:NADP binding"/>
    <property type="evidence" value="ECO:0007669"/>
    <property type="project" value="InterPro"/>
</dbReference>
<evidence type="ECO:0000313" key="6">
    <source>
        <dbReference type="EMBL" id="AJF24008.1"/>
    </source>
</evidence>
<dbReference type="GO" id="GO:0004616">
    <property type="term" value="F:phosphogluconate dehydrogenase (decarboxylating) activity"/>
    <property type="evidence" value="ECO:0007669"/>
    <property type="project" value="InterPro"/>
</dbReference>
<dbReference type="Proteomes" id="UP000031624">
    <property type="component" value="Chromosome"/>
</dbReference>
<dbReference type="InterPro" id="IPR006183">
    <property type="entry name" value="Pgluconate_DH"/>
</dbReference>
<dbReference type="PRINTS" id="PR00076">
    <property type="entry name" value="6PGDHDRGNASE"/>
</dbReference>
<dbReference type="NCBIfam" id="NF007161">
    <property type="entry name" value="PRK09599.1"/>
    <property type="match status" value="1"/>
</dbReference>
<organism evidence="6 7">
    <name type="scientific">Candidatus Portiera aleyrodidarum MED</name>
    <name type="common">Bemisia tabaci</name>
    <dbReference type="NCBI Taxonomy" id="1163752"/>
    <lineage>
        <taxon>Bacteria</taxon>
        <taxon>Pseudomonadati</taxon>
        <taxon>Pseudomonadota</taxon>
        <taxon>Gammaproteobacteria</taxon>
        <taxon>Candidatus Johnevansiales</taxon>
        <taxon>Candidatus Johnevansiaceae</taxon>
        <taxon>Candidatus Portiera</taxon>
    </lineage>
</organism>
<dbReference type="SUPFAM" id="SSF48179">
    <property type="entry name" value="6-phosphogluconate dehydrogenase C-terminal domain-like"/>
    <property type="match status" value="1"/>
</dbReference>
<dbReference type="Gene3D" id="3.40.50.720">
    <property type="entry name" value="NAD(P)-binding Rossmann-like Domain"/>
    <property type="match status" value="1"/>
</dbReference>
<dbReference type="InterPro" id="IPR036291">
    <property type="entry name" value="NAD(P)-bd_dom_sf"/>
</dbReference>
<dbReference type="AlphaFoldDB" id="A0AAU8RSE6"/>
<dbReference type="SUPFAM" id="SSF51735">
    <property type="entry name" value="NAD(P)-binding Rossmann-fold domains"/>
    <property type="match status" value="1"/>
</dbReference>
<sequence>MQIGIIGLGKMGGNISKKFLKNKYTCYVFDKNRKNIKHIEKRGALGVNSLKCLVLSLSNPRTILLMLPAGKITEKIILKITKYMEKGDTILDGSNGYFKKDIKRSEQLFIRGINYLDVGVSGGIWGLKRGYCMMIGGNKKIFEKKTTIFFSLSSDNSKCYMYCGKVGSGHFVKMIHNGIEYGMMQSYAEGFDIIHNINNKHVLYKHRYNLNIYDISEIWRRGSVIESWLLDLISISLAHDVTLNDFSGKVNDSGEVRWLVQTALEESMPLDVLTTSLYVRFKSRYNNRYGDKLLSAMRKQFGGHIELLYPSS</sequence>
<dbReference type="InterPro" id="IPR006115">
    <property type="entry name" value="6PGDH_NADP-bd"/>
</dbReference>
<comment type="similarity">
    <text evidence="2">Belongs to the 6-phosphogluconate dehydrogenase family.</text>
</comment>
<dbReference type="Pfam" id="PF00393">
    <property type="entry name" value="6PGD"/>
    <property type="match status" value="1"/>
</dbReference>
<evidence type="ECO:0000256" key="3">
    <source>
        <dbReference type="ARBA" id="ARBA00023002"/>
    </source>
</evidence>
<dbReference type="NCBIfam" id="TIGR00872">
    <property type="entry name" value="gnd_rel"/>
    <property type="match status" value="1"/>
</dbReference>
<evidence type="ECO:0000313" key="7">
    <source>
        <dbReference type="Proteomes" id="UP000031624"/>
    </source>
</evidence>
<keyword evidence="3" id="KW-0560">Oxidoreductase</keyword>
<keyword evidence="4" id="KW-0311">Gluconate utilization</keyword>
<proteinExistence type="inferred from homology"/>
<accession>A0AAU8RSE6</accession>
<dbReference type="GeneID" id="66279925"/>
<dbReference type="InterPro" id="IPR004849">
    <property type="entry name" value="6DGDH_YqeC"/>
</dbReference>
<evidence type="ECO:0000256" key="2">
    <source>
        <dbReference type="ARBA" id="ARBA00008419"/>
    </source>
</evidence>
<comment type="pathway">
    <text evidence="1">Carbohydrate degradation; pentose phosphate pathway.</text>
</comment>
<evidence type="ECO:0000256" key="4">
    <source>
        <dbReference type="ARBA" id="ARBA00023064"/>
    </source>
</evidence>
<reference evidence="6 7" key="1">
    <citation type="submission" date="2014-04" db="EMBL/GenBank/DDBJ databases">
        <title>Genome reduction and metabolic complementation of the dual endosymbionts in the whitefly Bemisia tabaci.</title>
        <authorList>
            <person name="Rao Q."/>
            <person name="Rollat-Farnier P.-A."/>
            <person name="Zhang Z.-X."/>
            <person name="Santos-Garcia D."/>
            <person name="Silva F.J."/>
            <person name="Moya A."/>
            <person name="Zhu D.-T."/>
            <person name="Klein C.C."/>
            <person name="Vavre F."/>
            <person name="Sagot M.-F."/>
            <person name="Liu S.-S."/>
            <person name="Mouton L."/>
            <person name="Wang X.-W."/>
        </authorList>
    </citation>
    <scope>NUCLEOTIDE SEQUENCE [LARGE SCALE GENOMIC DNA]</scope>
    <source>
        <strain evidence="6 7">BT-Q</strain>
    </source>
</reference>
<dbReference type="RefSeq" id="WP_014894976.1">
    <property type="nucleotide sequence ID" value="NZ_CP007563.1"/>
</dbReference>
<dbReference type="Pfam" id="PF03446">
    <property type="entry name" value="NAD_binding_2"/>
    <property type="match status" value="1"/>
</dbReference>
<dbReference type="PANTHER" id="PTHR11811">
    <property type="entry name" value="6-PHOSPHOGLUCONATE DEHYDROGENASE"/>
    <property type="match status" value="1"/>
</dbReference>
<evidence type="ECO:0000259" key="5">
    <source>
        <dbReference type="SMART" id="SM01350"/>
    </source>
</evidence>
<dbReference type="GO" id="GO:0006098">
    <property type="term" value="P:pentose-phosphate shunt"/>
    <property type="evidence" value="ECO:0007669"/>
    <property type="project" value="InterPro"/>
</dbReference>
<dbReference type="Gene3D" id="1.10.1040.10">
    <property type="entry name" value="N-(1-d-carboxylethyl)-l-norvaline Dehydrogenase, domain 2"/>
    <property type="match status" value="1"/>
</dbReference>
<protein>
    <submittedName>
        <fullName evidence="6">6-phosphogluconate dehydrogenase</fullName>
    </submittedName>
</protein>
<dbReference type="InterPro" id="IPR008927">
    <property type="entry name" value="6-PGluconate_DH-like_C_sf"/>
</dbReference>
<dbReference type="InterPro" id="IPR013328">
    <property type="entry name" value="6PGD_dom2"/>
</dbReference>
<name>A0AAU8RSE6_9GAMM</name>
<dbReference type="KEGG" id="paly:O3E_00375"/>